<feature type="compositionally biased region" description="Polar residues" evidence="1">
    <location>
        <begin position="95"/>
        <end position="104"/>
    </location>
</feature>
<dbReference type="AlphaFoldDB" id="F9RPR4"/>
<comment type="caution">
    <text evidence="2">The sequence shown here is derived from an EMBL/GenBank/DDBJ whole genome shotgun (WGS) entry which is preliminary data.</text>
</comment>
<evidence type="ECO:0000256" key="1">
    <source>
        <dbReference type="SAM" id="MobiDB-lite"/>
    </source>
</evidence>
<name>F9RPR4_9VIBR</name>
<organism evidence="2 3">
    <name type="scientific">Vibrio scophthalmi LMG 19158</name>
    <dbReference type="NCBI Taxonomy" id="870967"/>
    <lineage>
        <taxon>Bacteria</taxon>
        <taxon>Pseudomonadati</taxon>
        <taxon>Pseudomonadota</taxon>
        <taxon>Gammaproteobacteria</taxon>
        <taxon>Vibrionales</taxon>
        <taxon>Vibrionaceae</taxon>
        <taxon>Vibrio</taxon>
    </lineage>
</organism>
<evidence type="ECO:0000313" key="3">
    <source>
        <dbReference type="Proteomes" id="UP000004349"/>
    </source>
</evidence>
<dbReference type="RefSeq" id="WP_005596071.1">
    <property type="nucleotide sequence ID" value="NZ_AFWE01000145.1"/>
</dbReference>
<reference evidence="2 3" key="1">
    <citation type="journal article" date="2012" name="Int. J. Syst. Evol. Microbiol.">
        <title>Vibrio caribbeanicus sp. nov., isolated from the marine sponge Scleritoderma cyanea.</title>
        <authorList>
            <person name="Hoffmann M."/>
            <person name="Monday S.R."/>
            <person name="Allard M.W."/>
            <person name="Strain E.A."/>
            <person name="Whittaker P."/>
            <person name="Naum M."/>
            <person name="McCarthy P.J."/>
            <person name="Lopez J.V."/>
            <person name="Fischer M."/>
            <person name="Brown E.W."/>
        </authorList>
    </citation>
    <scope>NUCLEOTIDE SEQUENCE [LARGE SCALE GENOMIC DNA]</scope>
    <source>
        <strain evidence="2 3">LMG 19158</strain>
    </source>
</reference>
<protein>
    <submittedName>
        <fullName evidence="2">Uncharacterized protein</fullName>
    </submittedName>
</protein>
<sequence length="104" mass="11031">MSNDKKIKMAQVVVSVGFDGDRFVVQGEINGGGAEKLACFAASAISGAILPIVHNTTTQIAQLYNEVGEEMYDLVQASVDEQEAEEAKVKAGAETQTESTNVTH</sequence>
<accession>F9RPR4</accession>
<feature type="region of interest" description="Disordered" evidence="1">
    <location>
        <begin position="83"/>
        <end position="104"/>
    </location>
</feature>
<dbReference type="EMBL" id="AFWE01000145">
    <property type="protein sequence ID" value="EGU35361.1"/>
    <property type="molecule type" value="Genomic_DNA"/>
</dbReference>
<proteinExistence type="predicted"/>
<evidence type="ECO:0000313" key="2">
    <source>
        <dbReference type="EMBL" id="EGU35361.1"/>
    </source>
</evidence>
<gene>
    <name evidence="2" type="ORF">VIS19158_18396</name>
</gene>
<dbReference type="Proteomes" id="UP000004349">
    <property type="component" value="Unassembled WGS sequence"/>
</dbReference>